<dbReference type="eggNOG" id="ENOG502S3SU">
    <property type="taxonomic scope" value="Eukaryota"/>
</dbReference>
<dbReference type="InterPro" id="IPR058581">
    <property type="entry name" value="TM_HPP"/>
</dbReference>
<evidence type="ECO:0000256" key="1">
    <source>
        <dbReference type="SAM" id="MobiDB-lite"/>
    </source>
</evidence>
<dbReference type="Pfam" id="PF04982">
    <property type="entry name" value="TM_HPP"/>
    <property type="match status" value="1"/>
</dbReference>
<dbReference type="OrthoDB" id="2016548at2759"/>
<dbReference type="InParanoid" id="A0A0L0HPV8"/>
<dbReference type="RefSeq" id="XP_016611034.1">
    <property type="nucleotide sequence ID" value="XM_016750370.1"/>
</dbReference>
<dbReference type="PANTHER" id="PTHR33741:SF5">
    <property type="entry name" value="TRANSMEMBRANE PROTEIN DDB_G0269096-RELATED"/>
    <property type="match status" value="1"/>
</dbReference>
<dbReference type="OMA" id="PLYWWTS"/>
<keyword evidence="2" id="KW-0812">Transmembrane</keyword>
<evidence type="ECO:0000256" key="2">
    <source>
        <dbReference type="SAM" id="Phobius"/>
    </source>
</evidence>
<gene>
    <name evidence="4" type="ORF">SPPG_02068</name>
</gene>
<feature type="transmembrane region" description="Helical" evidence="2">
    <location>
        <begin position="121"/>
        <end position="138"/>
    </location>
</feature>
<keyword evidence="5" id="KW-1185">Reference proteome</keyword>
<evidence type="ECO:0000259" key="3">
    <source>
        <dbReference type="Pfam" id="PF04982"/>
    </source>
</evidence>
<dbReference type="VEuPathDB" id="FungiDB:SPPG_02068"/>
<dbReference type="EMBL" id="KQ257452">
    <property type="protein sequence ID" value="KND02995.1"/>
    <property type="molecule type" value="Genomic_DNA"/>
</dbReference>
<evidence type="ECO:0000313" key="5">
    <source>
        <dbReference type="Proteomes" id="UP000053201"/>
    </source>
</evidence>
<dbReference type="PANTHER" id="PTHR33741">
    <property type="entry name" value="TRANSMEMBRANE PROTEIN DDB_G0269096-RELATED"/>
    <property type="match status" value="1"/>
</dbReference>
<reference evidence="4 5" key="1">
    <citation type="submission" date="2009-08" db="EMBL/GenBank/DDBJ databases">
        <title>The Genome Sequence of Spizellomyces punctatus strain DAOM BR117.</title>
        <authorList>
            <consortium name="The Broad Institute Genome Sequencing Platform"/>
            <person name="Russ C."/>
            <person name="Cuomo C."/>
            <person name="Shea T."/>
            <person name="Young S.K."/>
            <person name="Zeng Q."/>
            <person name="Koehrsen M."/>
            <person name="Haas B."/>
            <person name="Borodovsky M."/>
            <person name="Guigo R."/>
            <person name="Alvarado L."/>
            <person name="Berlin A."/>
            <person name="Bochicchio J."/>
            <person name="Borenstein D."/>
            <person name="Chapman S."/>
            <person name="Chen Z."/>
            <person name="Engels R."/>
            <person name="Freedman E."/>
            <person name="Gellesch M."/>
            <person name="Goldberg J."/>
            <person name="Griggs A."/>
            <person name="Gujja S."/>
            <person name="Heiman D."/>
            <person name="Hepburn T."/>
            <person name="Howarth C."/>
            <person name="Jen D."/>
            <person name="Larson L."/>
            <person name="Lewis B."/>
            <person name="Mehta T."/>
            <person name="Park D."/>
            <person name="Pearson M."/>
            <person name="Roberts A."/>
            <person name="Saif S."/>
            <person name="Shenoy N."/>
            <person name="Sisk P."/>
            <person name="Stolte C."/>
            <person name="Sykes S."/>
            <person name="Thomson T."/>
            <person name="Walk T."/>
            <person name="White J."/>
            <person name="Yandava C."/>
            <person name="Burger G."/>
            <person name="Gray M.W."/>
            <person name="Holland P.W.H."/>
            <person name="King N."/>
            <person name="Lang F.B.F."/>
            <person name="Roger A.J."/>
            <person name="Ruiz-Trillo I."/>
            <person name="Lander E."/>
            <person name="Nusbaum C."/>
        </authorList>
    </citation>
    <scope>NUCLEOTIDE SEQUENCE [LARGE SCALE GENOMIC DNA]</scope>
    <source>
        <strain evidence="4 5">DAOM BR117</strain>
    </source>
</reference>
<proteinExistence type="predicted"/>
<evidence type="ECO:0000313" key="4">
    <source>
        <dbReference type="EMBL" id="KND02995.1"/>
    </source>
</evidence>
<feature type="transmembrane region" description="Helical" evidence="2">
    <location>
        <begin position="164"/>
        <end position="185"/>
    </location>
</feature>
<keyword evidence="2" id="KW-0472">Membrane</keyword>
<organism evidence="4 5">
    <name type="scientific">Spizellomyces punctatus (strain DAOM BR117)</name>
    <dbReference type="NCBI Taxonomy" id="645134"/>
    <lineage>
        <taxon>Eukaryota</taxon>
        <taxon>Fungi</taxon>
        <taxon>Fungi incertae sedis</taxon>
        <taxon>Chytridiomycota</taxon>
        <taxon>Chytridiomycota incertae sedis</taxon>
        <taxon>Chytridiomycetes</taxon>
        <taxon>Spizellomycetales</taxon>
        <taxon>Spizellomycetaceae</taxon>
        <taxon>Spizellomyces</taxon>
    </lineage>
</organism>
<feature type="transmembrane region" description="Helical" evidence="2">
    <location>
        <begin position="89"/>
        <end position="109"/>
    </location>
</feature>
<dbReference type="AlphaFoldDB" id="A0A0L0HPV8"/>
<feature type="transmembrane region" description="Helical" evidence="2">
    <location>
        <begin position="54"/>
        <end position="77"/>
    </location>
</feature>
<dbReference type="Proteomes" id="UP000053201">
    <property type="component" value="Unassembled WGS sequence"/>
</dbReference>
<dbReference type="InterPro" id="IPR007065">
    <property type="entry name" value="HPP"/>
</dbReference>
<dbReference type="STRING" id="645134.A0A0L0HPV8"/>
<accession>A0A0L0HPV8</accession>
<feature type="transmembrane region" description="Helical" evidence="2">
    <location>
        <begin position="30"/>
        <end position="47"/>
    </location>
</feature>
<sequence length="310" mass="32586">MKRALQRYWNGILARPSRGVLPGIPSGKEIIASWIATFIGIGVVTALHYHAPALLAAEVPVVVASFGASAVLIYNTIESPLSQPRCLLGGHIFSAVVGVTVQKIISALAEATKTDVLQWRWFGCALAVSCAIFVMQVTKTTHPPGGATALAAVLGPDPVWHLGYLYVASPVALGAVLLLSVAVLVNNAFGRQYPQYWFVPTPPVLQDGSSSSPLHELKLECDATAVISHHDNMHVDDGHRLSVSVSTRAHDLQQAERLIEHGAGLGVGDGQVGGVHGGSASLAGERFRRGISSHSLNSSSPPADGVQDMP</sequence>
<protein>
    <recommendedName>
        <fullName evidence="3">HPP transmembrane region domain-containing protein</fullName>
    </recommendedName>
</protein>
<feature type="region of interest" description="Disordered" evidence="1">
    <location>
        <begin position="291"/>
        <end position="310"/>
    </location>
</feature>
<feature type="domain" description="HPP transmembrane region" evidence="3">
    <location>
        <begin position="26"/>
        <end position="194"/>
    </location>
</feature>
<dbReference type="GeneID" id="27685686"/>
<keyword evidence="2" id="KW-1133">Transmembrane helix</keyword>
<name>A0A0L0HPV8_SPIPD</name>